<dbReference type="GO" id="GO:0000976">
    <property type="term" value="F:transcription cis-regulatory region binding"/>
    <property type="evidence" value="ECO:0007669"/>
    <property type="project" value="TreeGrafter"/>
</dbReference>
<dbReference type="PROSITE" id="PS01124">
    <property type="entry name" value="HTH_ARAC_FAMILY_2"/>
    <property type="match status" value="1"/>
</dbReference>
<dbReference type="EMBL" id="PYMC01000024">
    <property type="protein sequence ID" value="PSW00661.1"/>
    <property type="molecule type" value="Genomic_DNA"/>
</dbReference>
<evidence type="ECO:0000313" key="6">
    <source>
        <dbReference type="Proteomes" id="UP000240904"/>
    </source>
</evidence>
<dbReference type="InterPro" id="IPR018060">
    <property type="entry name" value="HTH_AraC"/>
</dbReference>
<keyword evidence="1" id="KW-0805">Transcription regulation</keyword>
<dbReference type="InterPro" id="IPR009057">
    <property type="entry name" value="Homeodomain-like_sf"/>
</dbReference>
<keyword evidence="3" id="KW-0804">Transcription</keyword>
<protein>
    <submittedName>
        <fullName evidence="5">AraC family transcriptional regulator</fullName>
    </submittedName>
</protein>
<gene>
    <name evidence="5" type="ORF">C9I89_20850</name>
</gene>
<dbReference type="SUPFAM" id="SSF46689">
    <property type="entry name" value="Homeodomain-like"/>
    <property type="match status" value="1"/>
</dbReference>
<dbReference type="AlphaFoldDB" id="A0A2T3MSL1"/>
<dbReference type="Gene3D" id="1.10.10.60">
    <property type="entry name" value="Homeodomain-like"/>
    <property type="match status" value="1"/>
</dbReference>
<dbReference type="RefSeq" id="WP_107285257.1">
    <property type="nucleotide sequence ID" value="NZ_PYMC01000024.1"/>
</dbReference>
<dbReference type="SMART" id="SM00342">
    <property type="entry name" value="HTH_ARAC"/>
    <property type="match status" value="1"/>
</dbReference>
<organism evidence="5 6">
    <name type="scientific">Photobacterium lipolyticum</name>
    <dbReference type="NCBI Taxonomy" id="266810"/>
    <lineage>
        <taxon>Bacteria</taxon>
        <taxon>Pseudomonadati</taxon>
        <taxon>Pseudomonadota</taxon>
        <taxon>Gammaproteobacteria</taxon>
        <taxon>Vibrionales</taxon>
        <taxon>Vibrionaceae</taxon>
        <taxon>Photobacterium</taxon>
    </lineage>
</organism>
<dbReference type="Pfam" id="PF12833">
    <property type="entry name" value="HTH_18"/>
    <property type="match status" value="1"/>
</dbReference>
<dbReference type="GO" id="GO:0005829">
    <property type="term" value="C:cytosol"/>
    <property type="evidence" value="ECO:0007669"/>
    <property type="project" value="TreeGrafter"/>
</dbReference>
<accession>A0A2T3MSL1</accession>
<comment type="caution">
    <text evidence="5">The sequence shown here is derived from an EMBL/GenBank/DDBJ whole genome shotgun (WGS) entry which is preliminary data.</text>
</comment>
<dbReference type="OrthoDB" id="6252225at2"/>
<evidence type="ECO:0000313" key="5">
    <source>
        <dbReference type="EMBL" id="PSW00661.1"/>
    </source>
</evidence>
<dbReference type="Proteomes" id="UP000240904">
    <property type="component" value="Unassembled WGS sequence"/>
</dbReference>
<dbReference type="PRINTS" id="PR00032">
    <property type="entry name" value="HTHARAC"/>
</dbReference>
<evidence type="ECO:0000256" key="1">
    <source>
        <dbReference type="ARBA" id="ARBA00023015"/>
    </source>
</evidence>
<name>A0A2T3MSL1_9GAMM</name>
<feature type="domain" description="HTH araC/xylS-type" evidence="4">
    <location>
        <begin position="231"/>
        <end position="332"/>
    </location>
</feature>
<dbReference type="PANTHER" id="PTHR47894:SF1">
    <property type="entry name" value="HTH-TYPE TRANSCRIPTIONAL REGULATOR VQSM"/>
    <property type="match status" value="1"/>
</dbReference>
<evidence type="ECO:0000259" key="4">
    <source>
        <dbReference type="PROSITE" id="PS01124"/>
    </source>
</evidence>
<dbReference type="Pfam" id="PF12625">
    <property type="entry name" value="Arabinose_bd"/>
    <property type="match status" value="1"/>
</dbReference>
<dbReference type="GO" id="GO:0003700">
    <property type="term" value="F:DNA-binding transcription factor activity"/>
    <property type="evidence" value="ECO:0007669"/>
    <property type="project" value="InterPro"/>
</dbReference>
<keyword evidence="6" id="KW-1185">Reference proteome</keyword>
<sequence length="339" mass="38740">MAALDISFIRTVFLQPLLTGLEKHYGINHEQLGIPARILKEPMSLIPFSEVVGWLEHVEKLTGNPAFMINIANEIKFDKMGYLGEWFLSSPDLALAFRRINYGTSCLQSGATFHGEQSGNIIKWSYSTRYAKGRARLHDSLRMAIMFNHALKHYMGDNYVPINVEISGPPCGNGLIESYFGTEIQWNAPMTKVWVDISILEHGNNKAFNVTRPMLMSNLQLDDFLNMPQPHDLAKVMFEMVNYSRYYGVPNIDFVADRVGLSRQQLQRRLHQYGWNFTSITSYVLCNSAIKYMMEGMPITEIAAALGYSNVQSFNKAFQRNRGNTPAQYQQRLLERSRT</sequence>
<keyword evidence="2" id="KW-0238">DNA-binding</keyword>
<evidence type="ECO:0000256" key="2">
    <source>
        <dbReference type="ARBA" id="ARBA00023125"/>
    </source>
</evidence>
<dbReference type="PANTHER" id="PTHR47894">
    <property type="entry name" value="HTH-TYPE TRANSCRIPTIONAL REGULATOR GADX"/>
    <property type="match status" value="1"/>
</dbReference>
<dbReference type="InterPro" id="IPR032687">
    <property type="entry name" value="AraC-type_N"/>
</dbReference>
<reference evidence="5 6" key="1">
    <citation type="submission" date="2018-03" db="EMBL/GenBank/DDBJ databases">
        <title>Whole genome sequencing of Histamine producing bacteria.</title>
        <authorList>
            <person name="Butler K."/>
        </authorList>
    </citation>
    <scope>NUCLEOTIDE SEQUENCE [LARGE SCALE GENOMIC DNA]</scope>
    <source>
        <strain evidence="5 6">DSM 16190</strain>
    </source>
</reference>
<proteinExistence type="predicted"/>
<dbReference type="InterPro" id="IPR020449">
    <property type="entry name" value="Tscrpt_reg_AraC-type_HTH"/>
</dbReference>
<evidence type="ECO:0000256" key="3">
    <source>
        <dbReference type="ARBA" id="ARBA00023163"/>
    </source>
</evidence>